<dbReference type="EMBL" id="SSTM01000004">
    <property type="protein sequence ID" value="TJW10339.1"/>
    <property type="molecule type" value="Genomic_DNA"/>
</dbReference>
<evidence type="ECO:0000256" key="1">
    <source>
        <dbReference type="ARBA" id="ARBA00022553"/>
    </source>
</evidence>
<dbReference type="RefSeq" id="WP_123186012.1">
    <property type="nucleotide sequence ID" value="NZ_CANPEU010000002.1"/>
</dbReference>
<dbReference type="GO" id="GO:0110001">
    <property type="term" value="C:toxin-antitoxin complex"/>
    <property type="evidence" value="ECO:0007669"/>
    <property type="project" value="InterPro"/>
</dbReference>
<sequence>MKTDIYRLERVSAIGHQLLSVVAQEGINQEAIMEDFKLQWMVATPLFDIGEQVNCLSDELIASYADQPWSSIAGLRHRLVHNYEGTNWRMIGAVIEQELPLFIARVDEILQELRSA</sequence>
<keyword evidence="3" id="KW-0540">Nuclease</keyword>
<keyword evidence="4" id="KW-0547">Nucleotide-binding</keyword>
<dbReference type="InterPro" id="IPR037038">
    <property type="entry name" value="HepT-like_sf"/>
</dbReference>
<dbReference type="OrthoDB" id="159782at2"/>
<dbReference type="AlphaFoldDB" id="A0A3N0A8I5"/>
<comment type="similarity">
    <text evidence="6">Belongs to the HepT RNase toxin family.</text>
</comment>
<keyword evidence="2" id="KW-1277">Toxin-antitoxin system</keyword>
<dbReference type="GO" id="GO:0016787">
    <property type="term" value="F:hydrolase activity"/>
    <property type="evidence" value="ECO:0007669"/>
    <property type="project" value="UniProtKB-KW"/>
</dbReference>
<evidence type="ECO:0000313" key="10">
    <source>
        <dbReference type="Proteomes" id="UP000530850"/>
    </source>
</evidence>
<dbReference type="InterPro" id="IPR051813">
    <property type="entry name" value="HepT_RNase_toxin"/>
</dbReference>
<evidence type="ECO:0000313" key="8">
    <source>
        <dbReference type="EMBL" id="TJW10339.1"/>
    </source>
</evidence>
<name>A0A3N0A8I5_9ACTN</name>
<reference evidence="7 10" key="2">
    <citation type="submission" date="2020-08" db="EMBL/GenBank/DDBJ databases">
        <title>Sequencing the genomes of 1000 actinobacteria strains.</title>
        <authorList>
            <person name="Klenk H.-P."/>
        </authorList>
    </citation>
    <scope>NUCLEOTIDE SEQUENCE [LARGE SCALE GENOMIC DNA]</scope>
    <source>
        <strain evidence="7 10">DSM 22242</strain>
    </source>
</reference>
<reference evidence="8 9" key="1">
    <citation type="submission" date="2019-04" db="EMBL/GenBank/DDBJ databases">
        <title>Microbes associate with the intestines of laboratory mice.</title>
        <authorList>
            <person name="Navarre W."/>
            <person name="Wong E."/>
            <person name="Huang K.C."/>
            <person name="Tropini C."/>
            <person name="Ng K."/>
            <person name="Yu B."/>
        </authorList>
    </citation>
    <scope>NUCLEOTIDE SEQUENCE [LARGE SCALE GENOMIC DNA]</scope>
    <source>
        <strain evidence="8 9">NM48_B13</strain>
    </source>
</reference>
<dbReference type="PANTHER" id="PTHR34139:SF1">
    <property type="entry name" value="RNASE MJ1380-RELATED"/>
    <property type="match status" value="1"/>
</dbReference>
<dbReference type="GO" id="GO:0004540">
    <property type="term" value="F:RNA nuclease activity"/>
    <property type="evidence" value="ECO:0007669"/>
    <property type="project" value="InterPro"/>
</dbReference>
<evidence type="ECO:0000313" key="7">
    <source>
        <dbReference type="EMBL" id="MBB3171911.1"/>
    </source>
</evidence>
<evidence type="ECO:0000256" key="5">
    <source>
        <dbReference type="ARBA" id="ARBA00022801"/>
    </source>
</evidence>
<evidence type="ECO:0000256" key="6">
    <source>
        <dbReference type="ARBA" id="ARBA00024207"/>
    </source>
</evidence>
<protein>
    <submittedName>
        <fullName evidence="8">DUF86 domain-containing protein</fullName>
    </submittedName>
</protein>
<dbReference type="GO" id="GO:0000166">
    <property type="term" value="F:nucleotide binding"/>
    <property type="evidence" value="ECO:0007669"/>
    <property type="project" value="UniProtKB-KW"/>
</dbReference>
<dbReference type="InterPro" id="IPR008201">
    <property type="entry name" value="HepT-like"/>
</dbReference>
<organism evidence="7 10">
    <name type="scientific">Parvibacter caecicola</name>
    <dbReference type="NCBI Taxonomy" id="747645"/>
    <lineage>
        <taxon>Bacteria</taxon>
        <taxon>Bacillati</taxon>
        <taxon>Actinomycetota</taxon>
        <taxon>Coriobacteriia</taxon>
        <taxon>Coriobacteriales</taxon>
        <taxon>Coriobacteriaceae</taxon>
        <taxon>Parvibacter</taxon>
    </lineage>
</organism>
<dbReference type="PANTHER" id="PTHR34139">
    <property type="entry name" value="UPF0331 PROTEIN MJ0127"/>
    <property type="match status" value="1"/>
</dbReference>
<evidence type="ECO:0000256" key="4">
    <source>
        <dbReference type="ARBA" id="ARBA00022741"/>
    </source>
</evidence>
<accession>A0A3N0A8I5</accession>
<keyword evidence="9" id="KW-1185">Reference proteome</keyword>
<evidence type="ECO:0000256" key="3">
    <source>
        <dbReference type="ARBA" id="ARBA00022722"/>
    </source>
</evidence>
<gene>
    <name evidence="8" type="ORF">E5982_07280</name>
    <name evidence="7" type="ORF">FHR31_001742</name>
</gene>
<dbReference type="Pfam" id="PF01934">
    <property type="entry name" value="HepT-like"/>
    <property type="match status" value="1"/>
</dbReference>
<dbReference type="EMBL" id="JACHYA010000006">
    <property type="protein sequence ID" value="MBB3171911.1"/>
    <property type="molecule type" value="Genomic_DNA"/>
</dbReference>
<dbReference type="Gene3D" id="1.20.120.580">
    <property type="entry name" value="bsu32300-like"/>
    <property type="match status" value="1"/>
</dbReference>
<evidence type="ECO:0000256" key="2">
    <source>
        <dbReference type="ARBA" id="ARBA00022649"/>
    </source>
</evidence>
<dbReference type="GeneID" id="93357321"/>
<keyword evidence="5" id="KW-0378">Hydrolase</keyword>
<dbReference type="Proteomes" id="UP000309454">
    <property type="component" value="Unassembled WGS sequence"/>
</dbReference>
<dbReference type="Proteomes" id="UP000530850">
    <property type="component" value="Unassembled WGS sequence"/>
</dbReference>
<keyword evidence="1" id="KW-0597">Phosphoprotein</keyword>
<proteinExistence type="inferred from homology"/>
<evidence type="ECO:0000313" key="9">
    <source>
        <dbReference type="Proteomes" id="UP000309454"/>
    </source>
</evidence>
<comment type="caution">
    <text evidence="7">The sequence shown here is derived from an EMBL/GenBank/DDBJ whole genome shotgun (WGS) entry which is preliminary data.</text>
</comment>